<organism evidence="2 3">
    <name type="scientific">Riccia sorocarpa</name>
    <dbReference type="NCBI Taxonomy" id="122646"/>
    <lineage>
        <taxon>Eukaryota</taxon>
        <taxon>Viridiplantae</taxon>
        <taxon>Streptophyta</taxon>
        <taxon>Embryophyta</taxon>
        <taxon>Marchantiophyta</taxon>
        <taxon>Marchantiopsida</taxon>
        <taxon>Marchantiidae</taxon>
        <taxon>Marchantiales</taxon>
        <taxon>Ricciaceae</taxon>
        <taxon>Riccia</taxon>
    </lineage>
</organism>
<dbReference type="Pfam" id="PF00078">
    <property type="entry name" value="RVT_1"/>
    <property type="match status" value="1"/>
</dbReference>
<evidence type="ECO:0000259" key="1">
    <source>
        <dbReference type="PROSITE" id="PS50878"/>
    </source>
</evidence>
<feature type="domain" description="Reverse transcriptase" evidence="1">
    <location>
        <begin position="1"/>
        <end position="235"/>
    </location>
</feature>
<name>A0ABD3HIG3_9MARC</name>
<protein>
    <recommendedName>
        <fullName evidence="1">Reverse transcriptase domain-containing protein</fullName>
    </recommendedName>
</protein>
<gene>
    <name evidence="2" type="ORF">R1sor_004958</name>
</gene>
<dbReference type="EMBL" id="JBJQOH010000003">
    <property type="protein sequence ID" value="KAL3691307.1"/>
    <property type="molecule type" value="Genomic_DNA"/>
</dbReference>
<dbReference type="AlphaFoldDB" id="A0ABD3HIG3"/>
<dbReference type="SUPFAM" id="SSF56672">
    <property type="entry name" value="DNA/RNA polymerases"/>
    <property type="match status" value="1"/>
</dbReference>
<reference evidence="2 3" key="1">
    <citation type="submission" date="2024-09" db="EMBL/GenBank/DDBJ databases">
        <title>Chromosome-scale assembly of Riccia sorocarpa.</title>
        <authorList>
            <person name="Paukszto L."/>
        </authorList>
    </citation>
    <scope>NUCLEOTIDE SEQUENCE [LARGE SCALE GENOMIC DNA]</scope>
    <source>
        <strain evidence="2">LP-2024</strain>
        <tissue evidence="2">Aerial parts of the thallus</tissue>
    </source>
</reference>
<evidence type="ECO:0000313" key="3">
    <source>
        <dbReference type="Proteomes" id="UP001633002"/>
    </source>
</evidence>
<dbReference type="Proteomes" id="UP001633002">
    <property type="component" value="Unassembled WGS sequence"/>
</dbReference>
<keyword evidence="3" id="KW-1185">Reference proteome</keyword>
<accession>A0ABD3HIG3</accession>
<sequence length="235" mass="26695">MIIELIEGTYKALYTANPEEAGIQRLREESLALIDRKFSVEQNGKLKELPSDELIEDVVRSLPGDKTSGIDGVTAEVLVAGWSFMKQDCINRIQWNWRPISLLTNTYKIIAKIFAWRLRGMLEDVIDQQQMGFTASRSITENILSLRLAQDWVMETGQDIMFIKLDFQKVYDRVSHEYLWATVTALGVDAENLKRIQDMVKGGTSHVQINGNLSESFMIDRGVRQGCPLASCFSQ</sequence>
<evidence type="ECO:0000313" key="2">
    <source>
        <dbReference type="EMBL" id="KAL3691307.1"/>
    </source>
</evidence>
<dbReference type="InterPro" id="IPR043502">
    <property type="entry name" value="DNA/RNA_pol_sf"/>
</dbReference>
<dbReference type="PANTHER" id="PTHR19446">
    <property type="entry name" value="REVERSE TRANSCRIPTASES"/>
    <property type="match status" value="1"/>
</dbReference>
<proteinExistence type="predicted"/>
<dbReference type="PROSITE" id="PS50878">
    <property type="entry name" value="RT_POL"/>
    <property type="match status" value="1"/>
</dbReference>
<dbReference type="InterPro" id="IPR000477">
    <property type="entry name" value="RT_dom"/>
</dbReference>
<comment type="caution">
    <text evidence="2">The sequence shown here is derived from an EMBL/GenBank/DDBJ whole genome shotgun (WGS) entry which is preliminary data.</text>
</comment>